<sequence>MQQEAAAHQYQTPAASDGVPLSLGVRGETNPKGSSSVPITQFNEPIITIILLAFESLKDNFTNDMKFPESGDWEEMERKERGMLAES</sequence>
<comment type="caution">
    <text evidence="2">The sequence shown here is derived from an EMBL/GenBank/DDBJ whole genome shotgun (WGS) entry which is preliminary data.</text>
</comment>
<dbReference type="AlphaFoldDB" id="A0AAD5WMU9"/>
<protein>
    <submittedName>
        <fullName evidence="2">Uncharacterized protein</fullName>
    </submittedName>
</protein>
<proteinExistence type="predicted"/>
<evidence type="ECO:0000313" key="3">
    <source>
        <dbReference type="Proteomes" id="UP001201980"/>
    </source>
</evidence>
<evidence type="ECO:0000256" key="1">
    <source>
        <dbReference type="SAM" id="MobiDB-lite"/>
    </source>
</evidence>
<feature type="compositionally biased region" description="Polar residues" evidence="1">
    <location>
        <begin position="1"/>
        <end position="14"/>
    </location>
</feature>
<feature type="region of interest" description="Disordered" evidence="1">
    <location>
        <begin position="1"/>
        <end position="38"/>
    </location>
</feature>
<dbReference type="EMBL" id="JAKWBI020000501">
    <property type="protein sequence ID" value="KAJ2894362.1"/>
    <property type="molecule type" value="Genomic_DNA"/>
</dbReference>
<keyword evidence="3" id="KW-1185">Reference proteome</keyword>
<organism evidence="2 3">
    <name type="scientific">Zalerion maritima</name>
    <dbReference type="NCBI Taxonomy" id="339359"/>
    <lineage>
        <taxon>Eukaryota</taxon>
        <taxon>Fungi</taxon>
        <taxon>Dikarya</taxon>
        <taxon>Ascomycota</taxon>
        <taxon>Pezizomycotina</taxon>
        <taxon>Sordariomycetes</taxon>
        <taxon>Lulworthiomycetidae</taxon>
        <taxon>Lulworthiales</taxon>
        <taxon>Lulworthiaceae</taxon>
        <taxon>Zalerion</taxon>
    </lineage>
</organism>
<evidence type="ECO:0000313" key="2">
    <source>
        <dbReference type="EMBL" id="KAJ2894362.1"/>
    </source>
</evidence>
<accession>A0AAD5WMU9</accession>
<reference evidence="2" key="1">
    <citation type="submission" date="2022-07" db="EMBL/GenBank/DDBJ databases">
        <title>Draft genome sequence of Zalerion maritima ATCC 34329, a (micro)plastics degrading marine fungus.</title>
        <authorList>
            <person name="Paco A."/>
            <person name="Goncalves M.F.M."/>
            <person name="Rocha-Santos T.A.P."/>
            <person name="Alves A."/>
        </authorList>
    </citation>
    <scope>NUCLEOTIDE SEQUENCE</scope>
    <source>
        <strain evidence="2">ATCC 34329</strain>
    </source>
</reference>
<dbReference type="Proteomes" id="UP001201980">
    <property type="component" value="Unassembled WGS sequence"/>
</dbReference>
<gene>
    <name evidence="2" type="ORF">MKZ38_007698</name>
</gene>
<name>A0AAD5WMU9_9PEZI</name>